<dbReference type="Pfam" id="PF02803">
    <property type="entry name" value="Thiolase_C"/>
    <property type="match status" value="1"/>
</dbReference>
<dbReference type="Pfam" id="PF00108">
    <property type="entry name" value="Thiolase_N"/>
    <property type="match status" value="1"/>
</dbReference>
<dbReference type="PANTHER" id="PTHR18919:SF107">
    <property type="entry name" value="ACETYL-COA ACETYLTRANSFERASE, CYTOSOLIC"/>
    <property type="match status" value="1"/>
</dbReference>
<evidence type="ECO:0000313" key="7">
    <source>
        <dbReference type="EMBL" id="BDU69134.1"/>
    </source>
</evidence>
<reference evidence="8" key="1">
    <citation type="journal article" date="2023" name="Int. J. Syst. Evol. Microbiol.">
        <title>Mesoterricola silvestris gen. nov., sp. nov., Mesoterricola sediminis sp. nov., Geothrix oryzae sp. nov., Geothrix edaphica sp. nov., Geothrix rubra sp. nov., and Geothrix limicola sp. nov., six novel members of Acidobacteriota isolated from soils.</title>
        <authorList>
            <person name="Itoh H."/>
            <person name="Sugisawa Y."/>
            <person name="Mise K."/>
            <person name="Xu Z."/>
            <person name="Kuniyasu M."/>
            <person name="Ushijima N."/>
            <person name="Kawano K."/>
            <person name="Kobayashi E."/>
            <person name="Shiratori Y."/>
            <person name="Masuda Y."/>
            <person name="Senoo K."/>
        </authorList>
    </citation>
    <scope>NUCLEOTIDE SEQUENCE [LARGE SCALE GENOMIC DNA]</scope>
    <source>
        <strain evidence="8">Red222</strain>
    </source>
</reference>
<dbReference type="CDD" id="cd00751">
    <property type="entry name" value="thiolase"/>
    <property type="match status" value="1"/>
</dbReference>
<organism evidence="7 8">
    <name type="scientific">Geothrix oryzae</name>
    <dbReference type="NCBI Taxonomy" id="2927975"/>
    <lineage>
        <taxon>Bacteria</taxon>
        <taxon>Pseudomonadati</taxon>
        <taxon>Acidobacteriota</taxon>
        <taxon>Holophagae</taxon>
        <taxon>Holophagales</taxon>
        <taxon>Holophagaceae</taxon>
        <taxon>Geothrix</taxon>
    </lineage>
</organism>
<dbReference type="InterPro" id="IPR002155">
    <property type="entry name" value="Thiolase"/>
</dbReference>
<dbReference type="RefSeq" id="WP_286355763.1">
    <property type="nucleotide sequence ID" value="NZ_AP027079.1"/>
</dbReference>
<dbReference type="PIRSF" id="PIRSF000429">
    <property type="entry name" value="Ac-CoA_Ac_transf"/>
    <property type="match status" value="1"/>
</dbReference>
<dbReference type="Proteomes" id="UP001242010">
    <property type="component" value="Chromosome"/>
</dbReference>
<sequence length="380" mass="39174">MRAPHDLLILAAGRLHQGRYGGSLAGLGAVGLGLTALEGLLAQGPLPRPGNLIWGMARSHTQGMNPARTLVLKAGLPHDTPAFTINMACGSSLQALILAAQRLKDGAGAPILAGGSEAMSDTPHLVPGLRWGFRMGHRQLPDVMHQDGLRCPVTGLLMGETIERLAAKRDISRLEADAWAADSHHRAAAADTRAELLPHPALDHDESIRPDISIEALARLAPVFAPQGQVTAGNASALSDGAAALLVARRDQAGGAPPLARILGWSEAGVDPLDMGEAPVPAVQRLLAAQGLAVSDIHLWELNEAFSAQLLVCQRQLGIPPERLNVAGGGVALGHPIGATGARIVVTLIHQLKARGGGLGVATLGIGGGLGLALLIEVEP</sequence>
<name>A0ABM8DQ85_9BACT</name>
<dbReference type="PANTHER" id="PTHR18919">
    <property type="entry name" value="ACETYL-COA C-ACYLTRANSFERASE"/>
    <property type="match status" value="1"/>
</dbReference>
<gene>
    <name evidence="7" type="ORF">GETHOR_12350</name>
</gene>
<evidence type="ECO:0000259" key="6">
    <source>
        <dbReference type="Pfam" id="PF02803"/>
    </source>
</evidence>
<keyword evidence="2 4" id="KW-0808">Transferase</keyword>
<dbReference type="EMBL" id="AP027079">
    <property type="protein sequence ID" value="BDU69134.1"/>
    <property type="molecule type" value="Genomic_DNA"/>
</dbReference>
<dbReference type="Gene3D" id="3.40.47.10">
    <property type="match status" value="1"/>
</dbReference>
<keyword evidence="3 4" id="KW-0012">Acyltransferase</keyword>
<comment type="similarity">
    <text evidence="1 4">Belongs to the thiolase-like superfamily. Thiolase family.</text>
</comment>
<dbReference type="InterPro" id="IPR020615">
    <property type="entry name" value="Thiolase_acyl_enz_int_AS"/>
</dbReference>
<feature type="domain" description="Thiolase C-terminal" evidence="6">
    <location>
        <begin position="257"/>
        <end position="377"/>
    </location>
</feature>
<evidence type="ECO:0000256" key="3">
    <source>
        <dbReference type="ARBA" id="ARBA00023315"/>
    </source>
</evidence>
<protein>
    <submittedName>
        <fullName evidence="7">Acetyl-CoA acetyltransferase</fullName>
    </submittedName>
</protein>
<keyword evidence="8" id="KW-1185">Reference proteome</keyword>
<dbReference type="SUPFAM" id="SSF53901">
    <property type="entry name" value="Thiolase-like"/>
    <property type="match status" value="2"/>
</dbReference>
<evidence type="ECO:0000256" key="1">
    <source>
        <dbReference type="ARBA" id="ARBA00010982"/>
    </source>
</evidence>
<dbReference type="InterPro" id="IPR016039">
    <property type="entry name" value="Thiolase-like"/>
</dbReference>
<evidence type="ECO:0000259" key="5">
    <source>
        <dbReference type="Pfam" id="PF00108"/>
    </source>
</evidence>
<dbReference type="PROSITE" id="PS00098">
    <property type="entry name" value="THIOLASE_1"/>
    <property type="match status" value="1"/>
</dbReference>
<dbReference type="InterPro" id="IPR020617">
    <property type="entry name" value="Thiolase_C"/>
</dbReference>
<dbReference type="NCBIfam" id="TIGR01930">
    <property type="entry name" value="AcCoA-C-Actrans"/>
    <property type="match status" value="1"/>
</dbReference>
<evidence type="ECO:0000256" key="4">
    <source>
        <dbReference type="RuleBase" id="RU003557"/>
    </source>
</evidence>
<dbReference type="InterPro" id="IPR020616">
    <property type="entry name" value="Thiolase_N"/>
</dbReference>
<evidence type="ECO:0000313" key="8">
    <source>
        <dbReference type="Proteomes" id="UP001242010"/>
    </source>
</evidence>
<proteinExistence type="inferred from homology"/>
<feature type="domain" description="Thiolase N-terminal" evidence="5">
    <location>
        <begin position="8"/>
        <end position="250"/>
    </location>
</feature>
<accession>A0ABM8DQ85</accession>
<dbReference type="PROSITE" id="PS00737">
    <property type="entry name" value="THIOLASE_2"/>
    <property type="match status" value="1"/>
</dbReference>
<evidence type="ECO:0000256" key="2">
    <source>
        <dbReference type="ARBA" id="ARBA00022679"/>
    </source>
</evidence>
<dbReference type="InterPro" id="IPR020613">
    <property type="entry name" value="Thiolase_CS"/>
</dbReference>